<evidence type="ECO:0000313" key="4">
    <source>
        <dbReference type="EMBL" id="TCC54290.1"/>
    </source>
</evidence>
<dbReference type="InterPro" id="IPR039519">
    <property type="entry name" value="YokE-like_PH"/>
</dbReference>
<dbReference type="Proteomes" id="UP000291144">
    <property type="component" value="Unassembled WGS sequence"/>
</dbReference>
<reference evidence="4 5" key="1">
    <citation type="submission" date="2019-02" db="EMBL/GenBank/DDBJ databases">
        <title>Kribbella capetownensis sp. nov. and Kribbella speibonae sp. nov., isolated from soil.</title>
        <authorList>
            <person name="Curtis S.M."/>
            <person name="Norton I."/>
            <person name="Everest G.J."/>
            <person name="Meyers P.R."/>
        </authorList>
    </citation>
    <scope>NUCLEOTIDE SEQUENCE [LARGE SCALE GENOMIC DNA]</scope>
    <source>
        <strain evidence="4 5">NRRL B-24813</strain>
    </source>
</reference>
<dbReference type="SUPFAM" id="SSF50729">
    <property type="entry name" value="PH domain-like"/>
    <property type="match status" value="1"/>
</dbReference>
<evidence type="ECO:0000259" key="2">
    <source>
        <dbReference type="Pfam" id="PF09851"/>
    </source>
</evidence>
<feature type="domain" description="YokE-like PH" evidence="3">
    <location>
        <begin position="20"/>
        <end position="107"/>
    </location>
</feature>
<gene>
    <name evidence="4" type="ORF">E0H73_39610</name>
</gene>
<organism evidence="4 5">
    <name type="scientific">Kribbella pittospori</name>
    <dbReference type="NCBI Taxonomy" id="722689"/>
    <lineage>
        <taxon>Bacteria</taxon>
        <taxon>Bacillati</taxon>
        <taxon>Actinomycetota</taxon>
        <taxon>Actinomycetes</taxon>
        <taxon>Propionibacteriales</taxon>
        <taxon>Kribbellaceae</taxon>
        <taxon>Kribbella</taxon>
    </lineage>
</organism>
<feature type="domain" description="SHOCT" evidence="2">
    <location>
        <begin position="137"/>
        <end position="164"/>
    </location>
</feature>
<evidence type="ECO:0008006" key="6">
    <source>
        <dbReference type="Google" id="ProtNLM"/>
    </source>
</evidence>
<comment type="caution">
    <text evidence="4">The sequence shown here is derived from an EMBL/GenBank/DDBJ whole genome shotgun (WGS) entry which is preliminary data.</text>
</comment>
<feature type="compositionally biased region" description="Polar residues" evidence="1">
    <location>
        <begin position="113"/>
        <end position="126"/>
    </location>
</feature>
<dbReference type="InterPro" id="IPR018649">
    <property type="entry name" value="SHOCT"/>
</dbReference>
<dbReference type="EMBL" id="SJKB01000020">
    <property type="protein sequence ID" value="TCC54290.1"/>
    <property type="molecule type" value="Genomic_DNA"/>
</dbReference>
<evidence type="ECO:0000259" key="3">
    <source>
        <dbReference type="Pfam" id="PF14470"/>
    </source>
</evidence>
<proteinExistence type="predicted"/>
<keyword evidence="5" id="KW-1185">Reference proteome</keyword>
<accession>A0A4R0K4N5</accession>
<name>A0A4R0K4N5_9ACTN</name>
<dbReference type="Pfam" id="PF14470">
    <property type="entry name" value="bPH_3"/>
    <property type="match status" value="1"/>
</dbReference>
<dbReference type="AlphaFoldDB" id="A0A4R0K4N5"/>
<dbReference type="OrthoDB" id="5244233at2"/>
<feature type="region of interest" description="Disordered" evidence="1">
    <location>
        <begin position="113"/>
        <end position="133"/>
    </location>
</feature>
<protein>
    <recommendedName>
        <fullName evidence="6">PH domain-containing protein</fullName>
    </recommendedName>
</protein>
<dbReference type="Pfam" id="PF09851">
    <property type="entry name" value="SHOCT"/>
    <property type="match status" value="1"/>
</dbReference>
<evidence type="ECO:0000256" key="1">
    <source>
        <dbReference type="SAM" id="MobiDB-lite"/>
    </source>
</evidence>
<evidence type="ECO:0000313" key="5">
    <source>
        <dbReference type="Proteomes" id="UP000291144"/>
    </source>
</evidence>
<sequence>MSSKVGSRREIKKLPEYLWEGERVDLITSGTYGSGTGIVVLTDRRLFFLKDGVMSKTSEDFPLSKISSVQWSSGMLMGKIIVFASGNKAEIVNVQKTDGKAITDAVRARLTNGVQSSPVPDQTPSPTGAEGKPDVYEQLAKLGELRNAGVLTDEEFETKKAELLSRI</sequence>